<dbReference type="InterPro" id="IPR000697">
    <property type="entry name" value="WH1/EVH1_dom"/>
</dbReference>
<sequence>MPSILNDDDKQNVKRQVPKASNKIHAVAVAKLYIAYPNHNRWQYTGLQGAVVLANDLVGNTFWVKMVDVSPANRGVIWDQEIYDTFQYNQDRTFFHTFELEDCLAGLSFADEKEAKQFKKKMDEREKNAHKNTRNKPFGSGSGTSQSYASPSAGGGGSTKHRFGLSSLLPGHRHSNAAPPPAQSIIPPREMTISHAAPARPTPSHNLDMSDPVVQEVLNQLLGMGITEDQLEEHSGFIQTYLEQHKASAAAEEERKARAPPPPPPVAAQMSPQTTGGSGTNSRRGPPPAPPQPRRGAAPARPPSPSPSPPRAPSPPRPMFRAPPPIADAGKFANAPPPPARSRATSSVAPPPPPRIPARAPAEEPSSSKFGVPPPFAGSRIPSGPPPTPARGPVPPPPPARNNVASPGIPMPPPLPPKTPNSGAPPPPPLPPPSARPVPPPPATGNLPPPPPPLPPSGGAPPPPPPP</sequence>
<dbReference type="GO" id="GO:0030479">
    <property type="term" value="C:actin cortical patch"/>
    <property type="evidence" value="ECO:0007669"/>
    <property type="project" value="UniProtKB-ARBA"/>
</dbReference>
<gene>
    <name evidence="4" type="ORF">D6D21_10000</name>
</gene>
<feature type="compositionally biased region" description="Low complexity" evidence="2">
    <location>
        <begin position="357"/>
        <end position="368"/>
    </location>
</feature>
<dbReference type="GO" id="GO:0045010">
    <property type="term" value="P:actin nucleation"/>
    <property type="evidence" value="ECO:0007669"/>
    <property type="project" value="UniProtKB-ARBA"/>
</dbReference>
<dbReference type="InterPro" id="IPR011993">
    <property type="entry name" value="PH-like_dom_sf"/>
</dbReference>
<dbReference type="EMBL" id="QZAM01000367">
    <property type="protein sequence ID" value="THW33432.1"/>
    <property type="molecule type" value="Genomic_DNA"/>
</dbReference>
<evidence type="ECO:0000256" key="2">
    <source>
        <dbReference type="SAM" id="MobiDB-lite"/>
    </source>
</evidence>
<feature type="compositionally biased region" description="Pro residues" evidence="2">
    <location>
        <begin position="300"/>
        <end position="326"/>
    </location>
</feature>
<feature type="compositionally biased region" description="Pro residues" evidence="2">
    <location>
        <begin position="409"/>
        <end position="467"/>
    </location>
</feature>
<dbReference type="AlphaFoldDB" id="A0AB74IJB4"/>
<dbReference type="Gene3D" id="2.30.29.30">
    <property type="entry name" value="Pleckstrin-homology domain (PH domain)/Phosphotyrosine-binding domain (PTB)"/>
    <property type="match status" value="1"/>
</dbReference>
<protein>
    <submittedName>
        <fullName evidence="4">WH1-domain-containing protein</fullName>
    </submittedName>
</protein>
<evidence type="ECO:0000313" key="5">
    <source>
        <dbReference type="Proteomes" id="UP000309076"/>
    </source>
</evidence>
<reference evidence="4 5" key="1">
    <citation type="submission" date="2018-10" db="EMBL/GenBank/DDBJ databases">
        <title>Fifty Aureobasidium pullulans genomes reveal a recombining polyextremotolerant generalist.</title>
        <authorList>
            <person name="Gostincar C."/>
            <person name="Turk M."/>
            <person name="Zajc J."/>
            <person name="Gunde-Cimerman N."/>
        </authorList>
    </citation>
    <scope>NUCLEOTIDE SEQUENCE [LARGE SCALE GENOMIC DNA]</scope>
    <source>
        <strain evidence="4 5">EXF-10796</strain>
    </source>
</reference>
<evidence type="ECO:0000256" key="1">
    <source>
        <dbReference type="ARBA" id="ARBA00022553"/>
    </source>
</evidence>
<feature type="region of interest" description="Disordered" evidence="2">
    <location>
        <begin position="118"/>
        <end position="187"/>
    </location>
</feature>
<comment type="caution">
    <text evidence="4">The sequence shown here is derived from an EMBL/GenBank/DDBJ whole genome shotgun (WGS) entry which is preliminary data.</text>
</comment>
<dbReference type="SMART" id="SM00461">
    <property type="entry name" value="WH1"/>
    <property type="match status" value="1"/>
</dbReference>
<evidence type="ECO:0000259" key="3">
    <source>
        <dbReference type="PROSITE" id="PS50229"/>
    </source>
</evidence>
<accession>A0AB74IJB4</accession>
<dbReference type="SUPFAM" id="SSF50729">
    <property type="entry name" value="PH domain-like"/>
    <property type="match status" value="1"/>
</dbReference>
<dbReference type="CDD" id="cd01205">
    <property type="entry name" value="EVH1_WASP-like"/>
    <property type="match status" value="1"/>
</dbReference>
<dbReference type="PROSITE" id="PS50229">
    <property type="entry name" value="WH1"/>
    <property type="match status" value="1"/>
</dbReference>
<dbReference type="GO" id="GO:0071933">
    <property type="term" value="F:Arp2/3 complex binding"/>
    <property type="evidence" value="ECO:0007669"/>
    <property type="project" value="UniProtKB-ARBA"/>
</dbReference>
<feature type="domain" description="WH1" evidence="3">
    <location>
        <begin position="17"/>
        <end position="129"/>
    </location>
</feature>
<dbReference type="InterPro" id="IPR033927">
    <property type="entry name" value="WASPfam_EVH1"/>
</dbReference>
<dbReference type="FunFam" id="2.30.29.30:FF:000281">
    <property type="entry name" value="Actin associated protein"/>
    <property type="match status" value="1"/>
</dbReference>
<organism evidence="4 5">
    <name type="scientific">Aureobasidium pullulans</name>
    <name type="common">Black yeast</name>
    <name type="synonym">Pullularia pullulans</name>
    <dbReference type="NCBI Taxonomy" id="5580"/>
    <lineage>
        <taxon>Eukaryota</taxon>
        <taxon>Fungi</taxon>
        <taxon>Dikarya</taxon>
        <taxon>Ascomycota</taxon>
        <taxon>Pezizomycotina</taxon>
        <taxon>Dothideomycetes</taxon>
        <taxon>Dothideomycetidae</taxon>
        <taxon>Dothideales</taxon>
        <taxon>Saccotheciaceae</taxon>
        <taxon>Aureobasidium</taxon>
    </lineage>
</organism>
<name>A0AB74IJB4_AURPU</name>
<proteinExistence type="predicted"/>
<feature type="compositionally biased region" description="Basic and acidic residues" evidence="2">
    <location>
        <begin position="118"/>
        <end position="129"/>
    </location>
</feature>
<dbReference type="GO" id="GO:0003779">
    <property type="term" value="F:actin binding"/>
    <property type="evidence" value="ECO:0007669"/>
    <property type="project" value="UniProtKB-ARBA"/>
</dbReference>
<feature type="non-terminal residue" evidence="4">
    <location>
        <position position="467"/>
    </location>
</feature>
<keyword evidence="1" id="KW-0597">Phosphoprotein</keyword>
<feature type="compositionally biased region" description="Pro residues" evidence="2">
    <location>
        <begin position="383"/>
        <end position="400"/>
    </location>
</feature>
<evidence type="ECO:0000313" key="4">
    <source>
        <dbReference type="EMBL" id="THW33432.1"/>
    </source>
</evidence>
<feature type="region of interest" description="Disordered" evidence="2">
    <location>
        <begin position="244"/>
        <end position="467"/>
    </location>
</feature>
<dbReference type="Proteomes" id="UP000309076">
    <property type="component" value="Unassembled WGS sequence"/>
</dbReference>
<dbReference type="Pfam" id="PF00568">
    <property type="entry name" value="WH1"/>
    <property type="match status" value="1"/>
</dbReference>